<reference evidence="2" key="1">
    <citation type="submission" date="2016-10" db="EMBL/GenBank/DDBJ databases">
        <authorList>
            <person name="Varghese N."/>
            <person name="Submissions S."/>
        </authorList>
    </citation>
    <scope>NUCLEOTIDE SEQUENCE [LARGE SCALE GENOMIC DNA]</scope>
    <source>
        <strain evidence="2">2SM5</strain>
    </source>
</reference>
<evidence type="ECO:0000313" key="2">
    <source>
        <dbReference type="Proteomes" id="UP000243426"/>
    </source>
</evidence>
<dbReference type="OrthoDB" id="9864157at2"/>
<organism evidence="1 2">
    <name type="scientific">Halopseudomonas litoralis</name>
    <dbReference type="NCBI Taxonomy" id="797277"/>
    <lineage>
        <taxon>Bacteria</taxon>
        <taxon>Pseudomonadati</taxon>
        <taxon>Pseudomonadota</taxon>
        <taxon>Gammaproteobacteria</taxon>
        <taxon>Pseudomonadales</taxon>
        <taxon>Pseudomonadaceae</taxon>
        <taxon>Halopseudomonas</taxon>
    </lineage>
</organism>
<proteinExistence type="predicted"/>
<dbReference type="EMBL" id="LT629748">
    <property type="protein sequence ID" value="SDS84778.1"/>
    <property type="molecule type" value="Genomic_DNA"/>
</dbReference>
<dbReference type="STRING" id="797277.SAMN05216198_2945"/>
<protein>
    <submittedName>
        <fullName evidence="1">Uncharacterized protein</fullName>
    </submittedName>
</protein>
<gene>
    <name evidence="1" type="ORF">SAMN05216198_2945</name>
</gene>
<dbReference type="AlphaFoldDB" id="A0A1H1VIU6"/>
<sequence length="100" mass="11770">MTMRLTQQERSALEWLQRFTENLLAGKSTQWTRPTLAHLDKMGIKLNFVTLREVKTLIRGKEKEFPLLITNAPCARWLKGVESKHYLSFQIKEKRQNIQG</sequence>
<dbReference type="RefSeq" id="WP_090274529.1">
    <property type="nucleotide sequence ID" value="NZ_LT629748.1"/>
</dbReference>
<name>A0A1H1VIU6_9GAMM</name>
<keyword evidence="2" id="KW-1185">Reference proteome</keyword>
<evidence type="ECO:0000313" key="1">
    <source>
        <dbReference type="EMBL" id="SDS84778.1"/>
    </source>
</evidence>
<accession>A0A1H1VIU6</accession>
<dbReference type="Proteomes" id="UP000243426">
    <property type="component" value="Chromosome I"/>
</dbReference>